<evidence type="ECO:0000256" key="3">
    <source>
        <dbReference type="ARBA" id="ARBA00022737"/>
    </source>
</evidence>
<evidence type="ECO:0000313" key="5">
    <source>
        <dbReference type="EMBL" id="KAF7809200.1"/>
    </source>
</evidence>
<evidence type="ECO:0000256" key="2">
    <source>
        <dbReference type="ARBA" id="ARBA00019992"/>
    </source>
</evidence>
<comment type="caution">
    <text evidence="5">The sequence shown here is derived from an EMBL/GenBank/DDBJ whole genome shotgun (WGS) entry which is preliminary data.</text>
</comment>
<keyword evidence="6" id="KW-1185">Reference proteome</keyword>
<dbReference type="OrthoDB" id="1427555at2759"/>
<sequence length="468" mass="53579">MEGGVKLDGWGYEVKTSSDACISAINAYYHQVLSYGRERSVILKAPDHDEACVLANILAAHYLYHSDPSRATSFLEAAKSHLEQATLYERLVYDALSYLVSEDRDDDVAFELHRKLLKEFPRDLSSLKRAQILCFYMGRPDLSLSLVHQVLPENEGENYIYGMLAFPLLELGQMRDAEEASRRGFEINKEDVWAQHALCHVFQYECCFKEAVQFMEGCSSSWNSCCPFMLTHNWWHVALCYLEGNAPKQRVLEIYDHHIWNKLDNTDAVSGVEVYLNAVGLLLRLYVRGEIDILGDRLKILARCLSDQANWYSEWHLDVMTVWALAKTGEFSRAEDLLNGLKYRISRMAKKKQQLMQRGMLLAEALYAYGSGNDRQGLELLGPDFDANNCKMIGASDEQLDVFNEVWYTMLLNAGEAMKAIEVIEKRIKKREGVPFLWRLLERGYKLANKPEAGIANEKARALESAYF</sequence>
<keyword evidence="4" id="KW-0802">TPR repeat</keyword>
<dbReference type="InterPro" id="IPR011990">
    <property type="entry name" value="TPR-like_helical_dom_sf"/>
</dbReference>
<dbReference type="AlphaFoldDB" id="A0A834SRN9"/>
<accession>A0A834SRN9</accession>
<keyword evidence="3" id="KW-0677">Repeat</keyword>
<evidence type="ECO:0000256" key="1">
    <source>
        <dbReference type="ARBA" id="ARBA00005857"/>
    </source>
</evidence>
<proteinExistence type="inferred from homology"/>
<comment type="similarity">
    <text evidence="1">Belongs to the TTC38 family.</text>
</comment>
<dbReference type="InterPro" id="IPR033891">
    <property type="entry name" value="TTC38"/>
</dbReference>
<dbReference type="PANTHER" id="PTHR16263:SF4">
    <property type="entry name" value="TETRATRICOPEPTIDE REPEAT PROTEIN 38"/>
    <property type="match status" value="1"/>
</dbReference>
<dbReference type="Proteomes" id="UP000634136">
    <property type="component" value="Unassembled WGS sequence"/>
</dbReference>
<reference evidence="5" key="1">
    <citation type="submission" date="2020-09" db="EMBL/GenBank/DDBJ databases">
        <title>Genome-Enabled Discovery of Anthraquinone Biosynthesis in Senna tora.</title>
        <authorList>
            <person name="Kang S.-H."/>
            <person name="Pandey R.P."/>
            <person name="Lee C.-M."/>
            <person name="Sim J.-S."/>
            <person name="Jeong J.-T."/>
            <person name="Choi B.-S."/>
            <person name="Jung M."/>
            <person name="Ginzburg D."/>
            <person name="Zhao K."/>
            <person name="Won S.Y."/>
            <person name="Oh T.-J."/>
            <person name="Yu Y."/>
            <person name="Kim N.-H."/>
            <person name="Lee O.R."/>
            <person name="Lee T.-H."/>
            <person name="Bashyal P."/>
            <person name="Kim T.-S."/>
            <person name="Lee W.-H."/>
            <person name="Kawkins C."/>
            <person name="Kim C.-K."/>
            <person name="Kim J.S."/>
            <person name="Ahn B.O."/>
            <person name="Rhee S.Y."/>
            <person name="Sohng J.K."/>
        </authorList>
    </citation>
    <scope>NUCLEOTIDE SEQUENCE</scope>
    <source>
        <tissue evidence="5">Leaf</tissue>
    </source>
</reference>
<dbReference type="SUPFAM" id="SSF48452">
    <property type="entry name" value="TPR-like"/>
    <property type="match status" value="1"/>
</dbReference>
<protein>
    <recommendedName>
        <fullName evidence="2">Tetratricopeptide repeat protein 38</fullName>
    </recommendedName>
</protein>
<gene>
    <name evidence="5" type="ORF">G2W53_035943</name>
</gene>
<dbReference type="EMBL" id="JAAIUW010000011">
    <property type="protein sequence ID" value="KAF7809200.1"/>
    <property type="molecule type" value="Genomic_DNA"/>
</dbReference>
<dbReference type="PANTHER" id="PTHR16263">
    <property type="entry name" value="TETRATRICOPEPTIDE REPEAT PROTEIN 38"/>
    <property type="match status" value="1"/>
</dbReference>
<evidence type="ECO:0000256" key="4">
    <source>
        <dbReference type="ARBA" id="ARBA00022803"/>
    </source>
</evidence>
<dbReference type="Gene3D" id="1.25.40.10">
    <property type="entry name" value="Tetratricopeptide repeat domain"/>
    <property type="match status" value="1"/>
</dbReference>
<evidence type="ECO:0000313" key="6">
    <source>
        <dbReference type="Proteomes" id="UP000634136"/>
    </source>
</evidence>
<name>A0A834SRN9_9FABA</name>
<dbReference type="CDD" id="cd05804">
    <property type="entry name" value="StaR_like"/>
    <property type="match status" value="1"/>
</dbReference>
<organism evidence="5 6">
    <name type="scientific">Senna tora</name>
    <dbReference type="NCBI Taxonomy" id="362788"/>
    <lineage>
        <taxon>Eukaryota</taxon>
        <taxon>Viridiplantae</taxon>
        <taxon>Streptophyta</taxon>
        <taxon>Embryophyta</taxon>
        <taxon>Tracheophyta</taxon>
        <taxon>Spermatophyta</taxon>
        <taxon>Magnoliopsida</taxon>
        <taxon>eudicotyledons</taxon>
        <taxon>Gunneridae</taxon>
        <taxon>Pentapetalae</taxon>
        <taxon>rosids</taxon>
        <taxon>fabids</taxon>
        <taxon>Fabales</taxon>
        <taxon>Fabaceae</taxon>
        <taxon>Caesalpinioideae</taxon>
        <taxon>Cassia clade</taxon>
        <taxon>Senna</taxon>
    </lineage>
</organism>